<reference evidence="1" key="1">
    <citation type="journal article" date="2019" name="bioRxiv">
        <title>The Genome of the Zebra Mussel, Dreissena polymorpha: A Resource for Invasive Species Research.</title>
        <authorList>
            <person name="McCartney M.A."/>
            <person name="Auch B."/>
            <person name="Kono T."/>
            <person name="Mallez S."/>
            <person name="Zhang Y."/>
            <person name="Obille A."/>
            <person name="Becker A."/>
            <person name="Abrahante J.E."/>
            <person name="Garbe J."/>
            <person name="Badalamenti J.P."/>
            <person name="Herman A."/>
            <person name="Mangelson H."/>
            <person name="Liachko I."/>
            <person name="Sullivan S."/>
            <person name="Sone E.D."/>
            <person name="Koren S."/>
            <person name="Silverstein K.A.T."/>
            <person name="Beckman K.B."/>
            <person name="Gohl D.M."/>
        </authorList>
    </citation>
    <scope>NUCLEOTIDE SEQUENCE</scope>
    <source>
        <strain evidence="1">Duluth1</strain>
        <tissue evidence="1">Whole animal</tissue>
    </source>
</reference>
<name>A0A9D4E276_DREPO</name>
<sequence length="54" mass="6009">MRLSVEQRFLLASACVHAEDAIVYSHLLTQKPFIIKGVPDESEPDMIGTSATEY</sequence>
<gene>
    <name evidence="1" type="ORF">DPMN_173772</name>
</gene>
<protein>
    <submittedName>
        <fullName evidence="1">Uncharacterized protein</fullName>
    </submittedName>
</protein>
<keyword evidence="2" id="KW-1185">Reference proteome</keyword>
<accession>A0A9D4E276</accession>
<dbReference type="Proteomes" id="UP000828390">
    <property type="component" value="Unassembled WGS sequence"/>
</dbReference>
<comment type="caution">
    <text evidence="1">The sequence shown here is derived from an EMBL/GenBank/DDBJ whole genome shotgun (WGS) entry which is preliminary data.</text>
</comment>
<dbReference type="EMBL" id="JAIWYP010000009">
    <property type="protein sequence ID" value="KAH3772434.1"/>
    <property type="molecule type" value="Genomic_DNA"/>
</dbReference>
<dbReference type="AlphaFoldDB" id="A0A9D4E276"/>
<reference evidence="1" key="2">
    <citation type="submission" date="2020-11" db="EMBL/GenBank/DDBJ databases">
        <authorList>
            <person name="McCartney M.A."/>
            <person name="Auch B."/>
            <person name="Kono T."/>
            <person name="Mallez S."/>
            <person name="Becker A."/>
            <person name="Gohl D.M."/>
            <person name="Silverstein K.A.T."/>
            <person name="Koren S."/>
            <person name="Bechman K.B."/>
            <person name="Herman A."/>
            <person name="Abrahante J.E."/>
            <person name="Garbe J."/>
        </authorList>
    </citation>
    <scope>NUCLEOTIDE SEQUENCE</scope>
    <source>
        <strain evidence="1">Duluth1</strain>
        <tissue evidence="1">Whole animal</tissue>
    </source>
</reference>
<organism evidence="1 2">
    <name type="scientific">Dreissena polymorpha</name>
    <name type="common">Zebra mussel</name>
    <name type="synonym">Mytilus polymorpha</name>
    <dbReference type="NCBI Taxonomy" id="45954"/>
    <lineage>
        <taxon>Eukaryota</taxon>
        <taxon>Metazoa</taxon>
        <taxon>Spiralia</taxon>
        <taxon>Lophotrochozoa</taxon>
        <taxon>Mollusca</taxon>
        <taxon>Bivalvia</taxon>
        <taxon>Autobranchia</taxon>
        <taxon>Heteroconchia</taxon>
        <taxon>Euheterodonta</taxon>
        <taxon>Imparidentia</taxon>
        <taxon>Neoheterodontei</taxon>
        <taxon>Myida</taxon>
        <taxon>Dreissenoidea</taxon>
        <taxon>Dreissenidae</taxon>
        <taxon>Dreissena</taxon>
    </lineage>
</organism>
<proteinExistence type="predicted"/>
<evidence type="ECO:0000313" key="2">
    <source>
        <dbReference type="Proteomes" id="UP000828390"/>
    </source>
</evidence>
<evidence type="ECO:0000313" key="1">
    <source>
        <dbReference type="EMBL" id="KAH3772434.1"/>
    </source>
</evidence>